<reference evidence="1 2" key="1">
    <citation type="submission" date="2020-04" db="EMBL/GenBank/DDBJ databases">
        <authorList>
            <person name="Laetsch R D."/>
            <person name="Stevens L."/>
            <person name="Kumar S."/>
            <person name="Blaxter L. M."/>
        </authorList>
    </citation>
    <scope>NUCLEOTIDE SEQUENCE [LARGE SCALE GENOMIC DNA]</scope>
</reference>
<sequence>MAMTPSRPTLANTETFMRLRRQLQDCEIALLQLNSDFIHMENCIARASGAHLDLLNQLNNEKERIFAQIQHYDSEARRLIEEMRRT</sequence>
<evidence type="ECO:0000313" key="2">
    <source>
        <dbReference type="Proteomes" id="UP000494206"/>
    </source>
</evidence>
<keyword evidence="2" id="KW-1185">Reference proteome</keyword>
<dbReference type="EMBL" id="CADEPM010000014">
    <property type="protein sequence ID" value="CAB3411562.1"/>
    <property type="molecule type" value="Genomic_DNA"/>
</dbReference>
<organism evidence="1 2">
    <name type="scientific">Caenorhabditis bovis</name>
    <dbReference type="NCBI Taxonomy" id="2654633"/>
    <lineage>
        <taxon>Eukaryota</taxon>
        <taxon>Metazoa</taxon>
        <taxon>Ecdysozoa</taxon>
        <taxon>Nematoda</taxon>
        <taxon>Chromadorea</taxon>
        <taxon>Rhabditida</taxon>
        <taxon>Rhabditina</taxon>
        <taxon>Rhabditomorpha</taxon>
        <taxon>Rhabditoidea</taxon>
        <taxon>Rhabditidae</taxon>
        <taxon>Peloderinae</taxon>
        <taxon>Caenorhabditis</taxon>
    </lineage>
</organism>
<proteinExistence type="predicted"/>
<dbReference type="Proteomes" id="UP000494206">
    <property type="component" value="Unassembled WGS sequence"/>
</dbReference>
<accession>A0A8S1FDQ8</accession>
<evidence type="ECO:0000313" key="1">
    <source>
        <dbReference type="EMBL" id="CAB3411562.1"/>
    </source>
</evidence>
<protein>
    <submittedName>
        <fullName evidence="1">Uncharacterized protein</fullName>
    </submittedName>
</protein>
<gene>
    <name evidence="1" type="ORF">CBOVIS_LOCUS12945</name>
</gene>
<comment type="caution">
    <text evidence="1">The sequence shown here is derived from an EMBL/GenBank/DDBJ whole genome shotgun (WGS) entry which is preliminary data.</text>
</comment>
<name>A0A8S1FDQ8_9PELO</name>
<dbReference type="AlphaFoldDB" id="A0A8S1FDQ8"/>